<evidence type="ECO:0000313" key="3">
    <source>
        <dbReference type="Proteomes" id="UP000034324"/>
    </source>
</evidence>
<accession>A0A0G0MUL8</accession>
<evidence type="ECO:0000313" key="2">
    <source>
        <dbReference type="EMBL" id="KKQ77369.1"/>
    </source>
</evidence>
<name>A0A0G0MUL8_9BACT</name>
<keyword evidence="1" id="KW-1133">Transmembrane helix</keyword>
<gene>
    <name evidence="2" type="ORF">US99_C0041G0009</name>
</gene>
<keyword evidence="1" id="KW-0812">Transmembrane</keyword>
<dbReference type="Proteomes" id="UP000034324">
    <property type="component" value="Unassembled WGS sequence"/>
</dbReference>
<comment type="caution">
    <text evidence="2">The sequence shown here is derived from an EMBL/GenBank/DDBJ whole genome shotgun (WGS) entry which is preliminary data.</text>
</comment>
<organism evidence="2 3">
    <name type="scientific">Candidatus Daviesbacteria bacterium GW2011_GWF2_38_6</name>
    <dbReference type="NCBI Taxonomy" id="1618432"/>
    <lineage>
        <taxon>Bacteria</taxon>
        <taxon>Candidatus Daviesiibacteriota</taxon>
    </lineage>
</organism>
<reference evidence="2 3" key="1">
    <citation type="journal article" date="2015" name="Nature">
        <title>rRNA introns, odd ribosomes, and small enigmatic genomes across a large radiation of phyla.</title>
        <authorList>
            <person name="Brown C.T."/>
            <person name="Hug L.A."/>
            <person name="Thomas B.C."/>
            <person name="Sharon I."/>
            <person name="Castelle C.J."/>
            <person name="Singh A."/>
            <person name="Wilkins M.J."/>
            <person name="Williams K.H."/>
            <person name="Banfield J.F."/>
        </authorList>
    </citation>
    <scope>NUCLEOTIDE SEQUENCE [LARGE SCALE GENOMIC DNA]</scope>
</reference>
<dbReference type="EMBL" id="LBVC01000041">
    <property type="protein sequence ID" value="KKQ77369.1"/>
    <property type="molecule type" value="Genomic_DNA"/>
</dbReference>
<feature type="non-terminal residue" evidence="2">
    <location>
        <position position="1"/>
    </location>
</feature>
<keyword evidence="1" id="KW-0472">Membrane</keyword>
<feature type="transmembrane region" description="Helical" evidence="1">
    <location>
        <begin position="80"/>
        <end position="101"/>
    </location>
</feature>
<evidence type="ECO:0000256" key="1">
    <source>
        <dbReference type="SAM" id="Phobius"/>
    </source>
</evidence>
<sequence length="112" mass="12387">SNEITIKINAKEVEMAEENINLSALSVPKSSSVLGESKKQEDLPETVYSLERYKKSASRSALATPSSKPKTKVKGERINFLIPLGAILVIIGAIPISYAIYHQFRKRNQRAS</sequence>
<protein>
    <submittedName>
        <fullName evidence="2">Uncharacterized protein</fullName>
    </submittedName>
</protein>
<proteinExistence type="predicted"/>
<dbReference type="AlphaFoldDB" id="A0A0G0MUL8"/>